<evidence type="ECO:0000313" key="14">
    <source>
        <dbReference type="EMBL" id="PLK19889.1"/>
    </source>
</evidence>
<evidence type="ECO:0000256" key="2">
    <source>
        <dbReference type="ARBA" id="ARBA00022670"/>
    </source>
</evidence>
<comment type="similarity">
    <text evidence="10">Belongs to the peptidase M48 family.</text>
</comment>
<comment type="cofactor">
    <cofactor evidence="10">
        <name>Zn(2+)</name>
        <dbReference type="ChEBI" id="CHEBI:29105"/>
    </cofactor>
    <text evidence="10">Binds 1 zinc ion per subunit.</text>
</comment>
<evidence type="ECO:0000313" key="13">
    <source>
        <dbReference type="EMBL" id="ELY73884.1"/>
    </source>
</evidence>
<feature type="transmembrane region" description="Helical" evidence="11">
    <location>
        <begin position="67"/>
        <end position="85"/>
    </location>
</feature>
<feature type="transmembrane region" description="Helical" evidence="11">
    <location>
        <begin position="232"/>
        <end position="255"/>
    </location>
</feature>
<reference evidence="14 16" key="2">
    <citation type="submission" date="2017-12" db="EMBL/GenBank/DDBJ databases">
        <title>The characterization of oligonucleotides binding to NgAgo.</title>
        <authorList>
            <person name="Jiang L."/>
            <person name="He B."/>
            <person name="Kang J."/>
            <person name="Yu M."/>
            <person name="Li N."/>
            <person name="Fang Y."/>
            <person name="Tang Z."/>
            <person name="Wu P."/>
            <person name="Yao P."/>
            <person name="Huang J."/>
        </authorList>
    </citation>
    <scope>NUCLEOTIDE SEQUENCE [LARGE SCALE GENOMIC DNA]</scope>
    <source>
        <strain evidence="14 16">SP2</strain>
        <tissue evidence="14">Freeze-dried powder thallus</tissue>
    </source>
</reference>
<evidence type="ECO:0000259" key="12">
    <source>
        <dbReference type="Pfam" id="PF01435"/>
    </source>
</evidence>
<dbReference type="GO" id="GO:0006508">
    <property type="term" value="P:proteolysis"/>
    <property type="evidence" value="ECO:0007669"/>
    <property type="project" value="UniProtKB-KW"/>
</dbReference>
<evidence type="ECO:0000256" key="3">
    <source>
        <dbReference type="ARBA" id="ARBA00022692"/>
    </source>
</evidence>
<evidence type="ECO:0000256" key="1">
    <source>
        <dbReference type="ARBA" id="ARBA00022475"/>
    </source>
</evidence>
<dbReference type="Proteomes" id="UP000011613">
    <property type="component" value="Unassembled WGS sequence"/>
</dbReference>
<evidence type="ECO:0000256" key="7">
    <source>
        <dbReference type="ARBA" id="ARBA00022989"/>
    </source>
</evidence>
<dbReference type="InterPro" id="IPR001915">
    <property type="entry name" value="Peptidase_M48"/>
</dbReference>
<gene>
    <name evidence="13" type="ORF">C490_00950</name>
    <name evidence="14" type="ORF">CYV19_12305</name>
</gene>
<keyword evidence="2 10" id="KW-0645">Protease</keyword>
<accession>L9YIE4</accession>
<evidence type="ECO:0000256" key="5">
    <source>
        <dbReference type="ARBA" id="ARBA00022801"/>
    </source>
</evidence>
<keyword evidence="1" id="KW-1003">Cell membrane</keyword>
<keyword evidence="8 10" id="KW-0482">Metalloprotease</keyword>
<dbReference type="InterPro" id="IPR050083">
    <property type="entry name" value="HtpX_protease"/>
</dbReference>
<evidence type="ECO:0000256" key="6">
    <source>
        <dbReference type="ARBA" id="ARBA00022833"/>
    </source>
</evidence>
<evidence type="ECO:0000256" key="11">
    <source>
        <dbReference type="SAM" id="Phobius"/>
    </source>
</evidence>
<dbReference type="PANTHER" id="PTHR43221:SF2">
    <property type="entry name" value="PROTEASE HTPX HOMOLOG"/>
    <property type="match status" value="1"/>
</dbReference>
<organism evidence="13 15">
    <name type="scientific">Natronobacterium gregoryi (strain ATCC 43098 / DSM 3393 / CCM 3738 / CIP 104747 / IAM 13177 / JCM 8860 / NBRC 102187 / NCIMB 2189 / SP2)</name>
    <dbReference type="NCBI Taxonomy" id="797304"/>
    <lineage>
        <taxon>Archaea</taxon>
        <taxon>Methanobacteriati</taxon>
        <taxon>Methanobacteriota</taxon>
        <taxon>Stenosarchaea group</taxon>
        <taxon>Halobacteria</taxon>
        <taxon>Halobacteriales</taxon>
        <taxon>Natrialbaceae</taxon>
        <taxon>Natronobacterium</taxon>
    </lineage>
</organism>
<feature type="transmembrane region" description="Helical" evidence="11">
    <location>
        <begin position="205"/>
        <end position="226"/>
    </location>
</feature>
<dbReference type="Pfam" id="PF01435">
    <property type="entry name" value="Peptidase_M48"/>
    <property type="match status" value="1"/>
</dbReference>
<dbReference type="EMBL" id="AOIC01000008">
    <property type="protein sequence ID" value="ELY73884.1"/>
    <property type="molecule type" value="Genomic_DNA"/>
</dbReference>
<reference evidence="13 15" key="1">
    <citation type="journal article" date="2014" name="PLoS Genet.">
        <title>Phylogenetically driven sequencing of extremely halophilic archaea reveals strategies for static and dynamic osmo-response.</title>
        <authorList>
            <person name="Becker E.A."/>
            <person name="Seitzer P.M."/>
            <person name="Tritt A."/>
            <person name="Larsen D."/>
            <person name="Krusor M."/>
            <person name="Yao A.I."/>
            <person name="Wu D."/>
            <person name="Madern D."/>
            <person name="Eisen J.A."/>
            <person name="Darling A.E."/>
            <person name="Facciotti M.T."/>
        </authorList>
    </citation>
    <scope>NUCLEOTIDE SEQUENCE [LARGE SCALE GENOMIC DNA]</scope>
    <source>
        <strain evidence="13 15">SP2</strain>
    </source>
</reference>
<keyword evidence="7 11" id="KW-1133">Transmembrane helix</keyword>
<keyword evidence="5 10" id="KW-0378">Hydrolase</keyword>
<evidence type="ECO:0000256" key="4">
    <source>
        <dbReference type="ARBA" id="ARBA00022723"/>
    </source>
</evidence>
<dbReference type="GO" id="GO:0046872">
    <property type="term" value="F:metal ion binding"/>
    <property type="evidence" value="ECO:0007669"/>
    <property type="project" value="UniProtKB-KW"/>
</dbReference>
<keyword evidence="4" id="KW-0479">Metal-binding</keyword>
<dbReference type="EMBL" id="PKKI01000036">
    <property type="protein sequence ID" value="PLK19889.1"/>
    <property type="molecule type" value="Genomic_DNA"/>
</dbReference>
<dbReference type="PATRIC" id="fig|797304.7.peg.191"/>
<evidence type="ECO:0000256" key="10">
    <source>
        <dbReference type="RuleBase" id="RU003983"/>
    </source>
</evidence>
<dbReference type="GO" id="GO:0004222">
    <property type="term" value="F:metalloendopeptidase activity"/>
    <property type="evidence" value="ECO:0007669"/>
    <property type="project" value="InterPro"/>
</dbReference>
<dbReference type="AlphaFoldDB" id="L9YIE4"/>
<evidence type="ECO:0000313" key="16">
    <source>
        <dbReference type="Proteomes" id="UP000234484"/>
    </source>
</evidence>
<feature type="domain" description="Peptidase M48" evidence="12">
    <location>
        <begin position="109"/>
        <end position="375"/>
    </location>
</feature>
<keyword evidence="3 11" id="KW-0812">Transmembrane</keyword>
<evidence type="ECO:0000313" key="15">
    <source>
        <dbReference type="Proteomes" id="UP000011613"/>
    </source>
</evidence>
<dbReference type="Gene3D" id="3.30.2010.10">
    <property type="entry name" value="Metalloproteases ('zincins'), catalytic domain"/>
    <property type="match status" value="1"/>
</dbReference>
<name>L9YIE4_NATGS</name>
<proteinExistence type="inferred from homology"/>
<keyword evidence="9 11" id="KW-0472">Membrane</keyword>
<feature type="transmembrane region" description="Helical" evidence="11">
    <location>
        <begin position="20"/>
        <end position="47"/>
    </location>
</feature>
<evidence type="ECO:0000256" key="8">
    <source>
        <dbReference type="ARBA" id="ARBA00023049"/>
    </source>
</evidence>
<sequence length="382" mass="40524">MFFCRPDKRLCMFDRPLWSLRLRLAGTLMVLLLVATGVLAAVGWAIFVVTSAVSASGSPLEVATSRSLAGGTVVLAAGLSLLAHGRYGYRQTLESVDANPVEDGDPHGLRERVRRFALAAGVEEPAVAVADTDEPTSFTVSNGTDATVVVTTGALEALSDAELEAVLAHEVAHLANRDATVATVAATIGSISDGLFARERRLGEWIRFLLTIGSVTIVLALVAIPIVVLSALYLVVSVLARTVLAINAISVGVHARAREYAADRAGAELVGDPAALAAALETLDDVGPPDEDARRRSHASATLGIVPYALGEPTDSDPLEGSSLSRWIPDADSELDRAEFVALLSRVFGRLGRALEWRPATHPPVEKRIERLREYADEIDGK</sequence>
<dbReference type="PANTHER" id="PTHR43221">
    <property type="entry name" value="PROTEASE HTPX"/>
    <property type="match status" value="1"/>
</dbReference>
<comment type="caution">
    <text evidence="13">The sequence shown here is derived from an EMBL/GenBank/DDBJ whole genome shotgun (WGS) entry which is preliminary data.</text>
</comment>
<dbReference type="Proteomes" id="UP000234484">
    <property type="component" value="Unassembled WGS sequence"/>
</dbReference>
<protein>
    <submittedName>
        <fullName evidence="13">Peptidase M48 Ste24p</fullName>
    </submittedName>
</protein>
<evidence type="ECO:0000256" key="9">
    <source>
        <dbReference type="ARBA" id="ARBA00023136"/>
    </source>
</evidence>
<keyword evidence="6 10" id="KW-0862">Zinc</keyword>